<name>A0ABX1FZH0_9PSEU</name>
<sequence>MLIDRTMPLGTALTVTYASDRGPRTHNADAYATNGRRTFVVADGVGDSTGRRRKPRTPPP</sequence>
<evidence type="ECO:0000313" key="2">
    <source>
        <dbReference type="Proteomes" id="UP001515943"/>
    </source>
</evidence>
<gene>
    <name evidence="1" type="ORF">FXN61_47095</name>
</gene>
<dbReference type="EMBL" id="VSRL01000446">
    <property type="protein sequence ID" value="NKE63871.1"/>
    <property type="molecule type" value="Genomic_DNA"/>
</dbReference>
<evidence type="ECO:0000313" key="1">
    <source>
        <dbReference type="EMBL" id="NKE63871.1"/>
    </source>
</evidence>
<reference evidence="1 2" key="1">
    <citation type="submission" date="2019-08" db="EMBL/GenBank/DDBJ databases">
        <title>Lentzea from Indian Himalayas.</title>
        <authorList>
            <person name="Mandal S."/>
            <person name="Mallick Gupta A."/>
            <person name="Maiti P.K."/>
            <person name="Sarkar J."/>
            <person name="Mandal S."/>
        </authorList>
    </citation>
    <scope>NUCLEOTIDE SEQUENCE [LARGE SCALE GENOMIC DNA]</scope>
    <source>
        <strain evidence="1 2">PSKA42</strain>
    </source>
</reference>
<protein>
    <submittedName>
        <fullName evidence="1">Uncharacterized protein</fullName>
    </submittedName>
</protein>
<dbReference type="SUPFAM" id="SSF81606">
    <property type="entry name" value="PP2C-like"/>
    <property type="match status" value="1"/>
</dbReference>
<feature type="non-terminal residue" evidence="1">
    <location>
        <position position="60"/>
    </location>
</feature>
<dbReference type="Proteomes" id="UP001515943">
    <property type="component" value="Unassembled WGS sequence"/>
</dbReference>
<keyword evidence="2" id="KW-1185">Reference proteome</keyword>
<organism evidence="1 2">
    <name type="scientific">Lentzea indica</name>
    <dbReference type="NCBI Taxonomy" id="2604800"/>
    <lineage>
        <taxon>Bacteria</taxon>
        <taxon>Bacillati</taxon>
        <taxon>Actinomycetota</taxon>
        <taxon>Actinomycetes</taxon>
        <taxon>Pseudonocardiales</taxon>
        <taxon>Pseudonocardiaceae</taxon>
        <taxon>Lentzea</taxon>
    </lineage>
</organism>
<comment type="caution">
    <text evidence="1">The sequence shown here is derived from an EMBL/GenBank/DDBJ whole genome shotgun (WGS) entry which is preliminary data.</text>
</comment>
<proteinExistence type="predicted"/>
<accession>A0ABX1FZH0</accession>
<dbReference type="InterPro" id="IPR036457">
    <property type="entry name" value="PPM-type-like_dom_sf"/>
</dbReference>